<reference evidence="3 4" key="1">
    <citation type="submission" date="2019-05" db="EMBL/GenBank/DDBJ databases">
        <title>The metagenome of a microbial culture collection derived from dairy environment covers the genomic content of the human microbiome.</title>
        <authorList>
            <person name="Roder T."/>
            <person name="Wuthrich D."/>
            <person name="Sattari Z."/>
            <person name="Von Ah U."/>
            <person name="Bar C."/>
            <person name="Ronchi F."/>
            <person name="Macpherson A.J."/>
            <person name="Ganal-Vonarburg S.C."/>
            <person name="Bruggmann R."/>
            <person name="Vergeres G."/>
        </authorList>
    </citation>
    <scope>NUCLEOTIDE SEQUENCE [LARGE SCALE GENOMIC DNA]</scope>
    <source>
        <strain evidence="3 4">FAM 24227</strain>
    </source>
</reference>
<feature type="domain" description="Terminase large subunit-like endonuclease" evidence="2">
    <location>
        <begin position="251"/>
        <end position="528"/>
    </location>
</feature>
<proteinExistence type="predicted"/>
<dbReference type="EMBL" id="VBSP01000002">
    <property type="protein sequence ID" value="TLQ49287.1"/>
    <property type="molecule type" value="Genomic_DNA"/>
</dbReference>
<dbReference type="PANTHER" id="PTHR41287">
    <property type="match status" value="1"/>
</dbReference>
<dbReference type="InterPro" id="IPR046462">
    <property type="entry name" value="TerL_nuclease"/>
</dbReference>
<dbReference type="InterPro" id="IPR046461">
    <property type="entry name" value="TerL_ATPase"/>
</dbReference>
<dbReference type="OrthoDB" id="9760250at2"/>
<evidence type="ECO:0000313" key="3">
    <source>
        <dbReference type="EMBL" id="TLQ49287.1"/>
    </source>
</evidence>
<feature type="domain" description="Terminase large subunit-like ATPase" evidence="1">
    <location>
        <begin position="65"/>
        <end position="240"/>
    </location>
</feature>
<dbReference type="AlphaFoldDB" id="A0A5R9EFQ4"/>
<dbReference type="GO" id="GO:0004519">
    <property type="term" value="F:endonuclease activity"/>
    <property type="evidence" value="ECO:0007669"/>
    <property type="project" value="InterPro"/>
</dbReference>
<sequence length="548" mass="64175">MLKQKHVEYFFDLYERKKIILNRDRIKLIDWLKRVVLVRDDFYFDEEQIENCITFIEKFYFKLEPWQKFLIAFVFLMDESTNDLVFDEYFWTMARGAGKNGIISGLSNYFLSHYHGVEEYNGAITANNLDQAEKSFLEIKDTIKRKRPELQDYFKPLSNEIKGIDTNSVLTIRSGSGDGKDSFADGFLIFDEVHESESGDDDKYENQTSGLGKTKYSRTFYISTNGFKREGKYDELVKRANNILDSDNLNDPMFPWVCTLDHPSEVEDSEMWQKANPMFHPPMSDYAKTLFNMVNKQWKRLELGIGNKAKWLTKRMNLLGVKLSSQIATQSELEAATRDFGDLDNIPVIGSVDFSSVKDFTAMGLLFKRGDEYIWKSHSLVLRKFLETEAIPAPIDEWEEQGLLTKIDGNSITEQQVLDWFLEQRKHYYFTKIVIDNYRDTTLKPFLEKEGFEVEVIRRSPSVQAKIGTTLESLFAQNNIVFGNPTMMRWYTWNVKLERDKDGNFLFNKWEDIKRKTDGFMAFIHALYVSFEDFDEGPSDFMLNGFFD</sequence>
<organism evidence="3 4">
    <name type="scientific">Ruoffia tabacinasalis</name>
    <dbReference type="NCBI Taxonomy" id="87458"/>
    <lineage>
        <taxon>Bacteria</taxon>
        <taxon>Bacillati</taxon>
        <taxon>Bacillota</taxon>
        <taxon>Bacilli</taxon>
        <taxon>Lactobacillales</taxon>
        <taxon>Aerococcaceae</taxon>
        <taxon>Ruoffia</taxon>
    </lineage>
</organism>
<dbReference type="Gene3D" id="3.40.50.300">
    <property type="entry name" value="P-loop containing nucleotide triphosphate hydrolases"/>
    <property type="match status" value="1"/>
</dbReference>
<dbReference type="Proteomes" id="UP000306420">
    <property type="component" value="Unassembled WGS sequence"/>
</dbReference>
<dbReference type="PANTHER" id="PTHR41287:SF1">
    <property type="entry name" value="PROTEIN YMFN"/>
    <property type="match status" value="1"/>
</dbReference>
<name>A0A5R9EFQ4_9LACT</name>
<evidence type="ECO:0000259" key="2">
    <source>
        <dbReference type="Pfam" id="PF20441"/>
    </source>
</evidence>
<comment type="caution">
    <text evidence="3">The sequence shown here is derived from an EMBL/GenBank/DDBJ whole genome shotgun (WGS) entry which is preliminary data.</text>
</comment>
<dbReference type="RefSeq" id="WP_138403569.1">
    <property type="nucleotide sequence ID" value="NZ_VBSP01000002.1"/>
</dbReference>
<dbReference type="InterPro" id="IPR005021">
    <property type="entry name" value="Terminase_largesu-like"/>
</dbReference>
<evidence type="ECO:0000259" key="1">
    <source>
        <dbReference type="Pfam" id="PF03354"/>
    </source>
</evidence>
<gene>
    <name evidence="3" type="ORF">FEZ33_01240</name>
</gene>
<dbReference type="InterPro" id="IPR027417">
    <property type="entry name" value="P-loop_NTPase"/>
</dbReference>
<accession>A0A5R9EFQ4</accession>
<protein>
    <submittedName>
        <fullName evidence="3">Terminase large subunit</fullName>
    </submittedName>
</protein>
<evidence type="ECO:0000313" key="4">
    <source>
        <dbReference type="Proteomes" id="UP000306420"/>
    </source>
</evidence>
<dbReference type="Pfam" id="PF20441">
    <property type="entry name" value="TerL_nuclease"/>
    <property type="match status" value="1"/>
</dbReference>
<dbReference type="Pfam" id="PF03354">
    <property type="entry name" value="TerL_ATPase"/>
    <property type="match status" value="1"/>
</dbReference>